<dbReference type="EMBL" id="OCND01000012">
    <property type="protein sequence ID" value="SOD57259.1"/>
    <property type="molecule type" value="Genomic_DNA"/>
</dbReference>
<gene>
    <name evidence="2" type="ORF">SAMN06296416_112100</name>
</gene>
<accession>A0A286DF90</accession>
<organism evidence="2 3">
    <name type="scientific">Pseudoxanthomonas wuyuanensis</name>
    <dbReference type="NCBI Taxonomy" id="1073196"/>
    <lineage>
        <taxon>Bacteria</taxon>
        <taxon>Pseudomonadati</taxon>
        <taxon>Pseudomonadota</taxon>
        <taxon>Gammaproteobacteria</taxon>
        <taxon>Lysobacterales</taxon>
        <taxon>Lysobacteraceae</taxon>
        <taxon>Pseudoxanthomonas</taxon>
    </lineage>
</organism>
<feature type="transmembrane region" description="Helical" evidence="1">
    <location>
        <begin position="94"/>
        <end position="114"/>
    </location>
</feature>
<evidence type="ECO:0000313" key="3">
    <source>
        <dbReference type="Proteomes" id="UP000219374"/>
    </source>
</evidence>
<feature type="transmembrane region" description="Helical" evidence="1">
    <location>
        <begin position="186"/>
        <end position="203"/>
    </location>
</feature>
<dbReference type="Pfam" id="PF10067">
    <property type="entry name" value="DUF2306"/>
    <property type="match status" value="1"/>
</dbReference>
<keyword evidence="3" id="KW-1185">Reference proteome</keyword>
<proteinExistence type="predicted"/>
<keyword evidence="1" id="KW-0472">Membrane</keyword>
<feature type="transmembrane region" description="Helical" evidence="1">
    <location>
        <begin position="126"/>
        <end position="145"/>
    </location>
</feature>
<dbReference type="AlphaFoldDB" id="A0A286DF90"/>
<feature type="transmembrane region" description="Helical" evidence="1">
    <location>
        <begin position="61"/>
        <end position="82"/>
    </location>
</feature>
<feature type="transmembrane region" description="Helical" evidence="1">
    <location>
        <begin position="21"/>
        <end position="41"/>
    </location>
</feature>
<name>A0A286DF90_9GAMM</name>
<feature type="transmembrane region" description="Helical" evidence="1">
    <location>
        <begin position="157"/>
        <end position="174"/>
    </location>
</feature>
<keyword evidence="1" id="KW-1133">Transmembrane helix</keyword>
<sequence>MDHRMQVATSPARVRTVWRMGWAIVWLVLAMVSIDFLLTVYGKYRHLDAGAYALFWSRRGWLWTHLAGGALTIFLGPLQFLTRWPRAYPRLHRWMGRIYMIGMLIACAGAIGLIATSPAPFEIRSAFAATALAWLTTALTALIAIRRGRVWPHRRWMIRNYLVTLSPITFRLLLQAQLAMGLAPSPTMIATLLWLSWLLPLLIHEGVRRIVDLARSASTHRAAPVAPN</sequence>
<evidence type="ECO:0000313" key="2">
    <source>
        <dbReference type="EMBL" id="SOD57259.1"/>
    </source>
</evidence>
<reference evidence="2 3" key="1">
    <citation type="submission" date="2017-09" db="EMBL/GenBank/DDBJ databases">
        <authorList>
            <person name="Ehlers B."/>
            <person name="Leendertz F.H."/>
        </authorList>
    </citation>
    <scope>NUCLEOTIDE SEQUENCE [LARGE SCALE GENOMIC DNA]</scope>
    <source>
        <strain evidence="2 3">CGMCC 1.10978</strain>
    </source>
</reference>
<protein>
    <submittedName>
        <fullName evidence="2">Predicted membrane protein</fullName>
    </submittedName>
</protein>
<dbReference type="Proteomes" id="UP000219374">
    <property type="component" value="Unassembled WGS sequence"/>
</dbReference>
<evidence type="ECO:0000256" key="1">
    <source>
        <dbReference type="SAM" id="Phobius"/>
    </source>
</evidence>
<dbReference type="InterPro" id="IPR018750">
    <property type="entry name" value="DUF2306_membrane"/>
</dbReference>
<keyword evidence="1" id="KW-0812">Transmembrane</keyword>